<reference evidence="2 3" key="1">
    <citation type="journal article" date="2018" name="Mol. Biol. Evol.">
        <title>Analysis of the draft genome of the red seaweed Gracilariopsis chorda provides insights into genome size evolution in Rhodophyta.</title>
        <authorList>
            <person name="Lee J."/>
            <person name="Yang E.C."/>
            <person name="Graf L."/>
            <person name="Yang J.H."/>
            <person name="Qiu H."/>
            <person name="Zel Zion U."/>
            <person name="Chan C.X."/>
            <person name="Stephens T.G."/>
            <person name="Weber A.P.M."/>
            <person name="Boo G.H."/>
            <person name="Boo S.M."/>
            <person name="Kim K.M."/>
            <person name="Shin Y."/>
            <person name="Jung M."/>
            <person name="Lee S.J."/>
            <person name="Yim H.S."/>
            <person name="Lee J.H."/>
            <person name="Bhattacharya D."/>
            <person name="Yoon H.S."/>
        </authorList>
    </citation>
    <scope>NUCLEOTIDE SEQUENCE [LARGE SCALE GENOMIC DNA]</scope>
    <source>
        <strain evidence="2 3">SKKU-2015</strain>
        <tissue evidence="2">Whole body</tissue>
    </source>
</reference>
<feature type="compositionally biased region" description="Polar residues" evidence="1">
    <location>
        <begin position="72"/>
        <end position="90"/>
    </location>
</feature>
<evidence type="ECO:0000313" key="3">
    <source>
        <dbReference type="Proteomes" id="UP000247409"/>
    </source>
</evidence>
<protein>
    <submittedName>
        <fullName evidence="2">Uncharacterized protein</fullName>
    </submittedName>
</protein>
<sequence>MGRGRKRYRWEISLQGRQSLFEQYHAEEEDRFSSEKRYVEGAQKQARKCPVERDTSLGREEERAYPDVVPQKNDSQQPCYEIKTSSQQSEVLEEPDENESVKIPLEYGDRHNGDYSLTKASASVENGINGPDLQNCASVTLEQQLGQSFEVPPLSPVFGTHSSSPAFSDHAEHSIELSTHSTEDTKSPIQEEYERLAGFIYSAEVSNVSQRAIERLVKVAPISSPFSYRSLISYAFCKAHVEKSFVRMFRRGHVACSGRLKSVPKCPCCDCSLAKSPQKYWFMKPSSALKALCRAPDSFWAIMEGFLRPKNSISNSRSEVEEHVYYHGSMFQRQHSALLENFTPHGNDLVILLTLSSDGFECSQSRKGEPIPCWPVIFTILNFAPHERSRASNCLIHSVIPSTHDPQYFDTFMTDIFSDLKELEEGIMTLCHDGNIRNVHAFVL</sequence>
<evidence type="ECO:0000313" key="2">
    <source>
        <dbReference type="EMBL" id="PXF49458.1"/>
    </source>
</evidence>
<dbReference type="EMBL" id="NBIV01000005">
    <property type="protein sequence ID" value="PXF49458.1"/>
    <property type="molecule type" value="Genomic_DNA"/>
</dbReference>
<evidence type="ECO:0000256" key="1">
    <source>
        <dbReference type="SAM" id="MobiDB-lite"/>
    </source>
</evidence>
<proteinExistence type="predicted"/>
<dbReference type="AlphaFoldDB" id="A0A2V3J4U9"/>
<keyword evidence="3" id="KW-1185">Reference proteome</keyword>
<dbReference type="Proteomes" id="UP000247409">
    <property type="component" value="Unassembled WGS sequence"/>
</dbReference>
<name>A0A2V3J4U9_9FLOR</name>
<organism evidence="2 3">
    <name type="scientific">Gracilariopsis chorda</name>
    <dbReference type="NCBI Taxonomy" id="448386"/>
    <lineage>
        <taxon>Eukaryota</taxon>
        <taxon>Rhodophyta</taxon>
        <taxon>Florideophyceae</taxon>
        <taxon>Rhodymeniophycidae</taxon>
        <taxon>Gracilariales</taxon>
        <taxon>Gracilariaceae</taxon>
        <taxon>Gracilariopsis</taxon>
    </lineage>
</organism>
<feature type="region of interest" description="Disordered" evidence="1">
    <location>
        <begin position="40"/>
        <end position="101"/>
    </location>
</feature>
<gene>
    <name evidence="2" type="ORF">BWQ96_00774</name>
</gene>
<comment type="caution">
    <text evidence="2">The sequence shown here is derived from an EMBL/GenBank/DDBJ whole genome shotgun (WGS) entry which is preliminary data.</text>
</comment>
<feature type="compositionally biased region" description="Basic and acidic residues" evidence="1">
    <location>
        <begin position="49"/>
        <end position="65"/>
    </location>
</feature>
<accession>A0A2V3J4U9</accession>